<accession>A0A382ULD2</accession>
<gene>
    <name evidence="1" type="ORF">METZ01_LOCUS387362</name>
</gene>
<dbReference type="AlphaFoldDB" id="A0A382ULD2"/>
<organism evidence="1">
    <name type="scientific">marine metagenome</name>
    <dbReference type="NCBI Taxonomy" id="408172"/>
    <lineage>
        <taxon>unclassified sequences</taxon>
        <taxon>metagenomes</taxon>
        <taxon>ecological metagenomes</taxon>
    </lineage>
</organism>
<evidence type="ECO:0000313" key="1">
    <source>
        <dbReference type="EMBL" id="SVD34508.1"/>
    </source>
</evidence>
<dbReference type="EMBL" id="UINC01144782">
    <property type="protein sequence ID" value="SVD34508.1"/>
    <property type="molecule type" value="Genomic_DNA"/>
</dbReference>
<protein>
    <submittedName>
        <fullName evidence="1">Uncharacterized protein</fullName>
    </submittedName>
</protein>
<feature type="non-terminal residue" evidence="1">
    <location>
        <position position="1"/>
    </location>
</feature>
<name>A0A382ULD2_9ZZZZ</name>
<reference evidence="1" key="1">
    <citation type="submission" date="2018-05" db="EMBL/GenBank/DDBJ databases">
        <authorList>
            <person name="Lanie J.A."/>
            <person name="Ng W.-L."/>
            <person name="Kazmierczak K.M."/>
            <person name="Andrzejewski T.M."/>
            <person name="Davidsen T.M."/>
            <person name="Wayne K.J."/>
            <person name="Tettelin H."/>
            <person name="Glass J.I."/>
            <person name="Rusch D."/>
            <person name="Podicherti R."/>
            <person name="Tsui H.-C.T."/>
            <person name="Winkler M.E."/>
        </authorList>
    </citation>
    <scope>NUCLEOTIDE SEQUENCE</scope>
</reference>
<proteinExistence type="predicted"/>
<sequence>RQKEFFKIPSTGLMGLFFLLSIFSSKEINGREHSSKIFEYLNHTLYCLQGKSIRSLIKFLVLRKLELYYGSG</sequence>